<evidence type="ECO:0000313" key="3">
    <source>
        <dbReference type="Proteomes" id="UP000677054"/>
    </source>
</evidence>
<dbReference type="OrthoDB" id="6427254at2759"/>
<evidence type="ECO:0000256" key="1">
    <source>
        <dbReference type="SAM" id="MobiDB-lite"/>
    </source>
</evidence>
<keyword evidence="3" id="KW-1185">Reference proteome</keyword>
<name>A0A7R9A2G5_9CRUS</name>
<feature type="region of interest" description="Disordered" evidence="1">
    <location>
        <begin position="1145"/>
        <end position="1235"/>
    </location>
</feature>
<organism evidence="2">
    <name type="scientific">Darwinula stevensoni</name>
    <dbReference type="NCBI Taxonomy" id="69355"/>
    <lineage>
        <taxon>Eukaryota</taxon>
        <taxon>Metazoa</taxon>
        <taxon>Ecdysozoa</taxon>
        <taxon>Arthropoda</taxon>
        <taxon>Crustacea</taxon>
        <taxon>Oligostraca</taxon>
        <taxon>Ostracoda</taxon>
        <taxon>Podocopa</taxon>
        <taxon>Podocopida</taxon>
        <taxon>Darwinulocopina</taxon>
        <taxon>Darwinuloidea</taxon>
        <taxon>Darwinulidae</taxon>
        <taxon>Darwinula</taxon>
    </lineage>
</organism>
<feature type="compositionally biased region" description="Low complexity" evidence="1">
    <location>
        <begin position="681"/>
        <end position="696"/>
    </location>
</feature>
<dbReference type="Proteomes" id="UP000677054">
    <property type="component" value="Unassembled WGS sequence"/>
</dbReference>
<gene>
    <name evidence="2" type="ORF">DSTB1V02_LOCUS3558</name>
</gene>
<dbReference type="EMBL" id="CAJPEV010000469">
    <property type="protein sequence ID" value="CAG0885607.1"/>
    <property type="molecule type" value="Genomic_DNA"/>
</dbReference>
<feature type="compositionally biased region" description="Basic and acidic residues" evidence="1">
    <location>
        <begin position="1515"/>
        <end position="1527"/>
    </location>
</feature>
<feature type="compositionally biased region" description="Low complexity" evidence="1">
    <location>
        <begin position="1094"/>
        <end position="1120"/>
    </location>
</feature>
<evidence type="ECO:0000313" key="2">
    <source>
        <dbReference type="EMBL" id="CAD7243642.1"/>
    </source>
</evidence>
<reference evidence="2" key="1">
    <citation type="submission" date="2020-11" db="EMBL/GenBank/DDBJ databases">
        <authorList>
            <person name="Tran Van P."/>
        </authorList>
    </citation>
    <scope>NUCLEOTIDE SEQUENCE</scope>
</reference>
<feature type="compositionally biased region" description="Low complexity" evidence="1">
    <location>
        <begin position="1064"/>
        <end position="1079"/>
    </location>
</feature>
<accession>A0A7R9A2G5</accession>
<protein>
    <submittedName>
        <fullName evidence="2">Uncharacterized protein</fullName>
    </submittedName>
</protein>
<feature type="region of interest" description="Disordered" evidence="1">
    <location>
        <begin position="1047"/>
        <end position="1129"/>
    </location>
</feature>
<feature type="region of interest" description="Disordered" evidence="1">
    <location>
        <begin position="1483"/>
        <end position="1568"/>
    </location>
</feature>
<proteinExistence type="predicted"/>
<dbReference type="EMBL" id="LR899986">
    <property type="protein sequence ID" value="CAD7243642.1"/>
    <property type="molecule type" value="Genomic_DNA"/>
</dbReference>
<feature type="compositionally biased region" description="Polar residues" evidence="1">
    <location>
        <begin position="662"/>
        <end position="676"/>
    </location>
</feature>
<feature type="compositionally biased region" description="Polar residues" evidence="1">
    <location>
        <begin position="1485"/>
        <end position="1498"/>
    </location>
</feature>
<feature type="region of interest" description="Disordered" evidence="1">
    <location>
        <begin position="662"/>
        <end position="701"/>
    </location>
</feature>
<sequence>MATSTEFSIFSFVALPNFNIAVVQRDAVREDMSDQSYVERVEALKNLWGHLSTFTAYDEVVESHEELFWISARVILEDGWCNISNALRGLLKRTLELSLHRFSRYPCVTSVCCDLLRLISSDPWGNPTIHAIFAKKELSLEELGEFFDVEGVRTLKARLCFLQLYSCHEYALQLVKTIIRFSSSTMTRFSEKDEAFFRHILLSTLFQLRRVQEFDNQVKSLRVTDALHQAKLFHSKQKPQAALEILRHVMRTSLHRPELYFPAFSEAFLLSVKIFKDSGVTWEKVKGLTESLQELAPHVYLYSIAGALKDVYQGEAIETWLRLYVIALAADLQVMDHMRLHCKEDEIEKFEKTISERLMVFAEAVSDDKPLCREILLSGFSLHPNEEALQWMQRIADPMDMVPSLCCLSYRVCRTLKDFPEKDIFPDGLSQAVSNYLGPENDVRSWAFQHMVPGVDRSLMLAAESYASKKMISDDLWKDMALVILHPRWKVLNWDLGWYRLRQLCRAYMLDRQISQPKVNLDFVHPGHAHLASSSDSESDSCGKVENGFKSEAAVPIKEMKWKLRPNRPIGSLAESDSDDDSLLCSSRKALKGKKGMLKKGHLQISENDSGDEHKIGAQSKRKFPNFRARLMYALSKGFLNPISQQEVTVATALAASGEMLHNTSNESQDPSSVHPNSGPVDSDSQVSSTTEETSQNHGNSIELIHESRDDIGESASEGLALKLTGVAPDYNDTGKSASTASGAKLRILLEQGTGNGPSSDPCLPKREKAEFEGKAGNQYYLDCASSALSLSPSSSDVKKDSNESVMSSVRCNERVTVSKRDEIPSVKPDGFFQGNADTNIFLDKDKKTEPCTEQAVKVPTFDVTQSSVVMSVGQKPSASSFPDANMAHPSQQLPTEQTLADQIREFEVVFNTVCSSKEAEDQQRKNNGASLLMSDVQSLAVAETKQASVPLKKPPVGIIRKAPPNATALPIHLPEDFDFRNLPDTCIVTLNVTNTGSNGEVTQSIKIQGGHLKELIKKNNPGVTNDTHKGPLTIISVLPVSTGTSRTAVHSGTLRSGAAQTVPAGSTATTPPSPSSGTMKKMTKSVGKTPVVPSTQTRITTTSTTPTTTPSKPGASKPSLTPSKDDPDVISKVNQILEHYKAQLRISPEQQFKPAPRRNSLPKDQSQPSPGKTKKKASVIGKVGGTGMPSMFHPLSPAGLSGGSEQERASSATSDSSISTDGVLPTSPPEPGQLLMESQEMKPVMPVTSTSVSMGTRGAVRPVSVPISGHGMGTGPKVVTASGTQIHMLPIAAGTSAGVLTTGGGMKVVSTGNRSALPGTRQPVPIVYPRKKSPTAQLTHEEVGKGIIIPFSVRYVPQSLILQGSLPVNASACTTVRVIRTNAVVPKDTEKAITTPSTLPSFEASFQRKEVPTGNVISSPVKNDLPPVLPVSKMVLLSEAASEPKQEPMQSVPSPSFVMTEAPSVATTSPQEILSPVVMPPNETVGTETEPSGSPIGQSVDGVPIEQQNGSSSWKKEEIVRRESLKRSRRSQAGEWQKKPCLCCPSSPSAKKYKTEESHCDTKKKTR</sequence>
<feature type="compositionally biased region" description="Low complexity" evidence="1">
    <location>
        <begin position="1210"/>
        <end position="1222"/>
    </location>
</feature>
<feature type="compositionally biased region" description="Basic and acidic residues" evidence="1">
    <location>
        <begin position="1554"/>
        <end position="1568"/>
    </location>
</feature>